<evidence type="ECO:0000313" key="7">
    <source>
        <dbReference type="EMBL" id="NAS12799.1"/>
    </source>
</evidence>
<organism evidence="7 8">
    <name type="scientific">Poritiphilus flavus</name>
    <dbReference type="NCBI Taxonomy" id="2697053"/>
    <lineage>
        <taxon>Bacteria</taxon>
        <taxon>Pseudomonadati</taxon>
        <taxon>Bacteroidota</taxon>
        <taxon>Flavobacteriia</taxon>
        <taxon>Flavobacteriales</taxon>
        <taxon>Flavobacteriaceae</taxon>
        <taxon>Poritiphilus</taxon>
    </lineage>
</organism>
<dbReference type="Gene3D" id="3.90.1200.10">
    <property type="match status" value="1"/>
</dbReference>
<sequence length="323" mass="36421">MRNVDLHSTPADLQKLLNAKGWLGSGEEIQSIAKAGEGNMNVVLRIQTNLRSFILKQSRPYVQKYQQIPAPLERISVEYQFYSTVRGKAIDPYIPAIEAYDEEDYLMLMEDLGTFEDMTSIYHTREISPKALQQLISVLKAIHQADVPATFPKNTALRELNHQHIFVLPFMEDNGFQLNDIQEGLQELSMPFKKDIALKTVVNSLGEKYLSEGEVLIHGDYYPGSWMSNTEQVFVIDPEFSFRGFPEFDLGVMAAHLIMASMDAESLNTLLHAYGPGLNSGMVGQIAGIEILRRIIGLAQLPLQRSIEEKAYLLTTARKLVLE</sequence>
<dbReference type="InterPro" id="IPR011009">
    <property type="entry name" value="Kinase-like_dom_sf"/>
</dbReference>
<dbReference type="GO" id="GO:0005524">
    <property type="term" value="F:ATP binding"/>
    <property type="evidence" value="ECO:0007669"/>
    <property type="project" value="UniProtKB-KW"/>
</dbReference>
<keyword evidence="5" id="KW-0067">ATP-binding</keyword>
<evidence type="ECO:0000256" key="2">
    <source>
        <dbReference type="ARBA" id="ARBA00022679"/>
    </source>
</evidence>
<dbReference type="PANTHER" id="PTHR34273">
    <property type="entry name" value="METHYLTHIORIBOSE KINASE"/>
    <property type="match status" value="1"/>
</dbReference>
<protein>
    <submittedName>
        <fullName evidence="7">Phosphotransferase</fullName>
    </submittedName>
</protein>
<proteinExistence type="inferred from homology"/>
<dbReference type="GO" id="GO:0016301">
    <property type="term" value="F:kinase activity"/>
    <property type="evidence" value="ECO:0007669"/>
    <property type="project" value="UniProtKB-KW"/>
</dbReference>
<keyword evidence="3" id="KW-0547">Nucleotide-binding</keyword>
<evidence type="ECO:0000256" key="1">
    <source>
        <dbReference type="ARBA" id="ARBA00010165"/>
    </source>
</evidence>
<keyword evidence="2 7" id="KW-0808">Transferase</keyword>
<dbReference type="PANTHER" id="PTHR34273:SF2">
    <property type="entry name" value="METHYLTHIORIBOSE KINASE"/>
    <property type="match status" value="1"/>
</dbReference>
<comment type="similarity">
    <text evidence="1">Belongs to the methylthioribose kinase family.</text>
</comment>
<dbReference type="Proteomes" id="UP000475249">
    <property type="component" value="Unassembled WGS sequence"/>
</dbReference>
<gene>
    <name evidence="7" type="ORF">GTQ38_12340</name>
</gene>
<evidence type="ECO:0000313" key="8">
    <source>
        <dbReference type="Proteomes" id="UP000475249"/>
    </source>
</evidence>
<evidence type="ECO:0000256" key="4">
    <source>
        <dbReference type="ARBA" id="ARBA00022777"/>
    </source>
</evidence>
<name>A0A6L9EES5_9FLAO</name>
<keyword evidence="8" id="KW-1185">Reference proteome</keyword>
<dbReference type="AlphaFoldDB" id="A0A6L9EES5"/>
<dbReference type="InterPro" id="IPR002575">
    <property type="entry name" value="Aminoglycoside_PTrfase"/>
</dbReference>
<reference evidence="7 8" key="1">
    <citation type="submission" date="2020-01" db="EMBL/GenBank/DDBJ databases">
        <title>Bacteria diversity of Porities sp.</title>
        <authorList>
            <person name="Wang G."/>
        </authorList>
    </citation>
    <scope>NUCLEOTIDE SEQUENCE [LARGE SCALE GENOMIC DNA]</scope>
    <source>
        <strain evidence="7 8">R33</strain>
    </source>
</reference>
<comment type="caution">
    <text evidence="7">The sequence shown here is derived from an EMBL/GenBank/DDBJ whole genome shotgun (WGS) entry which is preliminary data.</text>
</comment>
<evidence type="ECO:0000259" key="6">
    <source>
        <dbReference type="Pfam" id="PF01636"/>
    </source>
</evidence>
<dbReference type="RefSeq" id="WP_161435826.1">
    <property type="nucleotide sequence ID" value="NZ_WXYO01000005.1"/>
</dbReference>
<dbReference type="SUPFAM" id="SSF56112">
    <property type="entry name" value="Protein kinase-like (PK-like)"/>
    <property type="match status" value="1"/>
</dbReference>
<evidence type="ECO:0000256" key="3">
    <source>
        <dbReference type="ARBA" id="ARBA00022741"/>
    </source>
</evidence>
<accession>A0A6L9EES5</accession>
<feature type="domain" description="Aminoglycoside phosphotransferase" evidence="6">
    <location>
        <begin position="35"/>
        <end position="278"/>
    </location>
</feature>
<evidence type="ECO:0000256" key="5">
    <source>
        <dbReference type="ARBA" id="ARBA00022840"/>
    </source>
</evidence>
<keyword evidence="4" id="KW-0418">Kinase</keyword>
<dbReference type="Pfam" id="PF01636">
    <property type="entry name" value="APH"/>
    <property type="match status" value="1"/>
</dbReference>
<dbReference type="EMBL" id="WXYO01000005">
    <property type="protein sequence ID" value="NAS12799.1"/>
    <property type="molecule type" value="Genomic_DNA"/>
</dbReference>